<dbReference type="RefSeq" id="WP_324715924.1">
    <property type="nucleotide sequence ID" value="NZ_CP141615.1"/>
</dbReference>
<dbReference type="CDD" id="cd00840">
    <property type="entry name" value="MPP_Mre11_N"/>
    <property type="match status" value="1"/>
</dbReference>
<dbReference type="InterPro" id="IPR029052">
    <property type="entry name" value="Metallo-depent_PP-like"/>
</dbReference>
<keyword evidence="1" id="KW-0378">Hydrolase</keyword>
<evidence type="ECO:0000313" key="4">
    <source>
        <dbReference type="Proteomes" id="UP001332192"/>
    </source>
</evidence>
<dbReference type="EMBL" id="CP141615">
    <property type="protein sequence ID" value="WRP16652.1"/>
    <property type="molecule type" value="Genomic_DNA"/>
</dbReference>
<organism evidence="3 4">
    <name type="scientific">Carboxydichorda subterranea</name>
    <dbReference type="NCBI Taxonomy" id="3109565"/>
    <lineage>
        <taxon>Bacteria</taxon>
        <taxon>Bacillati</taxon>
        <taxon>Bacillota</taxon>
        <taxon>Limnochordia</taxon>
        <taxon>Limnochordales</taxon>
        <taxon>Geochordaceae</taxon>
        <taxon>Carboxydichorda</taxon>
    </lineage>
</organism>
<dbReference type="Pfam" id="PF00149">
    <property type="entry name" value="Metallophos"/>
    <property type="match status" value="1"/>
</dbReference>
<dbReference type="InterPro" id="IPR050535">
    <property type="entry name" value="DNA_Repair-Maintenance_Comp"/>
</dbReference>
<dbReference type="InterPro" id="IPR004843">
    <property type="entry name" value="Calcineurin-like_PHP"/>
</dbReference>
<keyword evidence="4" id="KW-1185">Reference proteome</keyword>
<evidence type="ECO:0000256" key="1">
    <source>
        <dbReference type="ARBA" id="ARBA00022801"/>
    </source>
</evidence>
<sequence>MPVRMLHLADLHLGYAAPFLPASLAGAWREERDRRLEHAVGWALQQPRRPDLVVVAGDLFDRPDPEPALAWRTMAALRRLVDAGLAVVTVSGGHDEWTDPSSVYRRYGCEWPGLLIREPDPSAFGPLLVGGEKVYLYGAAFTGGWRPASRPITQLPPRSAREGIHVGLFHARLTGLSAGMPEAGPASDRALWIDGAALAGAGYDYVALGCVHRYLTISLGRTLAVYPGPVDGRSFDDPGTGHYVVVDLQEGEPPRLRREAVPVRPLLSVSIRAGVQGLSSARTIASHLQARLGAVRPVLRLVLTGDGEVGAALDAGELKALLAPACFYLEIEDRTCPVDERRLASLASREDALGRLAASALETWREKGSADRLPVLQDAWRLAAGALEDALP</sequence>
<dbReference type="Gene3D" id="3.60.21.10">
    <property type="match status" value="1"/>
</dbReference>
<feature type="domain" description="Calcineurin-like phosphoesterase" evidence="2">
    <location>
        <begin position="4"/>
        <end position="111"/>
    </location>
</feature>
<proteinExistence type="predicted"/>
<dbReference type="InterPro" id="IPR041796">
    <property type="entry name" value="Mre11_N"/>
</dbReference>
<evidence type="ECO:0000313" key="3">
    <source>
        <dbReference type="EMBL" id="WRP16652.1"/>
    </source>
</evidence>
<reference evidence="3 4" key="1">
    <citation type="journal article" date="2024" name="Front. Microbiol.">
        <title>Novel thermophilic genera Geochorda gen. nov. and Carboxydochorda gen. nov. from the deep terrestrial subsurface reveal the ecophysiological diversity in the class Limnochordia.</title>
        <authorList>
            <person name="Karnachuk O.V."/>
            <person name="Lukina A.P."/>
            <person name="Avakyan M.R."/>
            <person name="Kadnikov V.V."/>
            <person name="Begmatov S."/>
            <person name="Beletsky A.V."/>
            <person name="Vlasova K.G."/>
            <person name="Novikov A.A."/>
            <person name="Shcherbakova V.A."/>
            <person name="Mardanov A.V."/>
            <person name="Ravin N.V."/>
        </authorList>
    </citation>
    <scope>NUCLEOTIDE SEQUENCE [LARGE SCALE GENOMIC DNA]</scope>
    <source>
        <strain evidence="3 4">L945</strain>
    </source>
</reference>
<protein>
    <submittedName>
        <fullName evidence="3">Metallophosphoesterase</fullName>
    </submittedName>
</protein>
<accession>A0ABZ1BV53</accession>
<dbReference type="PANTHER" id="PTHR30337">
    <property type="entry name" value="COMPONENT OF ATP-DEPENDENT DSDNA EXONUCLEASE"/>
    <property type="match status" value="1"/>
</dbReference>
<name>A0ABZ1BV53_9FIRM</name>
<dbReference type="Proteomes" id="UP001332192">
    <property type="component" value="Chromosome"/>
</dbReference>
<dbReference type="SUPFAM" id="SSF56300">
    <property type="entry name" value="Metallo-dependent phosphatases"/>
    <property type="match status" value="1"/>
</dbReference>
<evidence type="ECO:0000259" key="2">
    <source>
        <dbReference type="Pfam" id="PF00149"/>
    </source>
</evidence>
<gene>
    <name evidence="3" type="ORF">U7230_11200</name>
</gene>